<dbReference type="OrthoDB" id="5418627at2759"/>
<feature type="compositionally biased region" description="Low complexity" evidence="1">
    <location>
        <begin position="335"/>
        <end position="351"/>
    </location>
</feature>
<sequence>MDEARLVDSLRQKLDELEREVEACRRHLLAEFHHHCRLLLRDVTPDAASDVKRVLAASFANYPALRPELDADSPSLGPPPPPPPPPPLPPPPPAPSPPPPPPPALPTTPAAAFQPAVSGRPQRARQRDLELRGLFTPSYLPLLDDSPVLGLARTVPDPPLPPEGGTGHAGMDQTSRHAASQHRLLPPVQPLSVPDLPADTARSTDDTRSSVSSDKSDSKPPRSALRRSSSMSKAPQSPRRVRFEFMGAEVLPTTSPQPSEFLRRRPSSPGPDGDDPGAFASNLGADTADDDRVPPRKVSSSDALRALSRTPREEGVAWTVVNADVDQVPPDQHDALAATPPTAAPTSPKTTHGSIPTKTFSPKLSSGDTPTKDGDDDDDDDDNSSDDGFLAIAKARSSSQKPLQATAPAPKAPINPAHDGATTSASPTNRQSPRPSADQDEHGRTITDEDTEVDDDDDVFHFETGGRNDDGDDEPNALETQTPEQQMSAYATSPAVPIRQSWGSRPSTTSGGKFRPGSLGSYKGQPLMMPIVRDPELLAQAGSVGLSDLRVDGIDDQTAMEEGSPPRFPSTPFSFKERFIMEEMMERAKSNKDESGG</sequence>
<feature type="compositionally biased region" description="Polar residues" evidence="1">
    <location>
        <begin position="501"/>
        <end position="511"/>
    </location>
</feature>
<protein>
    <submittedName>
        <fullName evidence="2">Uncharacterized protein</fullName>
    </submittedName>
</protein>
<feature type="compositionally biased region" description="Basic and acidic residues" evidence="1">
    <location>
        <begin position="202"/>
        <end position="220"/>
    </location>
</feature>
<feature type="compositionally biased region" description="Acidic residues" evidence="1">
    <location>
        <begin position="374"/>
        <end position="385"/>
    </location>
</feature>
<feature type="compositionally biased region" description="Polar residues" evidence="1">
    <location>
        <begin position="421"/>
        <end position="434"/>
    </location>
</feature>
<feature type="compositionally biased region" description="Basic and acidic residues" evidence="1">
    <location>
        <begin position="437"/>
        <end position="447"/>
    </location>
</feature>
<keyword evidence="3" id="KW-1185">Reference proteome</keyword>
<feature type="compositionally biased region" description="Pro residues" evidence="1">
    <location>
        <begin position="76"/>
        <end position="106"/>
    </location>
</feature>
<accession>A0A9P8SHS2</accession>
<feature type="compositionally biased region" description="Polar residues" evidence="1">
    <location>
        <begin position="226"/>
        <end position="235"/>
    </location>
</feature>
<gene>
    <name evidence="2" type="ORF">HRG_05601</name>
</gene>
<feature type="region of interest" description="Disordered" evidence="1">
    <location>
        <begin position="66"/>
        <end position="125"/>
    </location>
</feature>
<dbReference type="RefSeq" id="XP_044720604.1">
    <property type="nucleotide sequence ID" value="XM_044864072.1"/>
</dbReference>
<reference evidence="2" key="1">
    <citation type="submission" date="2021-09" db="EMBL/GenBank/DDBJ databases">
        <title>A high-quality genome of the endoparasitic fungus Hirsutella rhossiliensis with a comparison of Hirsutella genomes reveals transposable elements contributing to genome size variation.</title>
        <authorList>
            <person name="Lin R."/>
            <person name="Jiao Y."/>
            <person name="Sun X."/>
            <person name="Ling J."/>
            <person name="Xie B."/>
            <person name="Cheng X."/>
        </authorList>
    </citation>
    <scope>NUCLEOTIDE SEQUENCE</scope>
    <source>
        <strain evidence="2">HR02</strain>
    </source>
</reference>
<dbReference type="EMBL" id="JAIZPD010000005">
    <property type="protein sequence ID" value="KAH0963091.1"/>
    <property type="molecule type" value="Genomic_DNA"/>
</dbReference>
<evidence type="ECO:0000256" key="1">
    <source>
        <dbReference type="SAM" id="MobiDB-lite"/>
    </source>
</evidence>
<name>A0A9P8SHS2_9HYPO</name>
<comment type="caution">
    <text evidence="2">The sequence shown here is derived from an EMBL/GenBank/DDBJ whole genome shotgun (WGS) entry which is preliminary data.</text>
</comment>
<feature type="compositionally biased region" description="Polar residues" evidence="1">
    <location>
        <begin position="478"/>
        <end position="491"/>
    </location>
</feature>
<dbReference type="AlphaFoldDB" id="A0A9P8SHS2"/>
<feature type="compositionally biased region" description="Acidic residues" evidence="1">
    <location>
        <begin position="448"/>
        <end position="458"/>
    </location>
</feature>
<organism evidence="2 3">
    <name type="scientific">Hirsutella rhossiliensis</name>
    <dbReference type="NCBI Taxonomy" id="111463"/>
    <lineage>
        <taxon>Eukaryota</taxon>
        <taxon>Fungi</taxon>
        <taxon>Dikarya</taxon>
        <taxon>Ascomycota</taxon>
        <taxon>Pezizomycotina</taxon>
        <taxon>Sordariomycetes</taxon>
        <taxon>Hypocreomycetidae</taxon>
        <taxon>Hypocreales</taxon>
        <taxon>Ophiocordycipitaceae</taxon>
        <taxon>Hirsutella</taxon>
    </lineage>
</organism>
<feature type="compositionally biased region" description="Basic and acidic residues" evidence="1">
    <location>
        <begin position="459"/>
        <end position="469"/>
    </location>
</feature>
<evidence type="ECO:0000313" key="2">
    <source>
        <dbReference type="EMBL" id="KAH0963091.1"/>
    </source>
</evidence>
<dbReference type="Proteomes" id="UP000824596">
    <property type="component" value="Unassembled WGS sequence"/>
</dbReference>
<feature type="compositionally biased region" description="Polar residues" evidence="1">
    <location>
        <begin position="352"/>
        <end position="369"/>
    </location>
</feature>
<feature type="region of interest" description="Disordered" evidence="1">
    <location>
        <begin position="150"/>
        <end position="521"/>
    </location>
</feature>
<proteinExistence type="predicted"/>
<evidence type="ECO:0000313" key="3">
    <source>
        <dbReference type="Proteomes" id="UP000824596"/>
    </source>
</evidence>
<dbReference type="GeneID" id="68354730"/>